<evidence type="ECO:0000256" key="8">
    <source>
        <dbReference type="RuleBase" id="RU000590"/>
    </source>
</evidence>
<dbReference type="EC" id="3.4.11.9" evidence="4"/>
<dbReference type="GO" id="GO:0030145">
    <property type="term" value="F:manganese ion binding"/>
    <property type="evidence" value="ECO:0007669"/>
    <property type="project" value="InterPro"/>
</dbReference>
<dbReference type="InterPro" id="IPR001131">
    <property type="entry name" value="Peptidase_M24B_aminopep-P_CS"/>
</dbReference>
<comment type="similarity">
    <text evidence="3 8">Belongs to the peptidase M24B family.</text>
</comment>
<dbReference type="Pfam" id="PF00557">
    <property type="entry name" value="Peptidase_M24"/>
    <property type="match status" value="1"/>
</dbReference>
<dbReference type="KEGG" id="apal:BN85407650"/>
<dbReference type="InterPro" id="IPR029149">
    <property type="entry name" value="Creatin/AminoP/Spt16_N"/>
</dbReference>
<evidence type="ECO:0000313" key="10">
    <source>
        <dbReference type="EMBL" id="CCV64342.1"/>
    </source>
</evidence>
<dbReference type="InterPro" id="IPR007865">
    <property type="entry name" value="Aminopep_P_N"/>
</dbReference>
<comment type="catalytic activity">
    <reaction evidence="1">
        <text>Release of any N-terminal amino acid, including proline, that is linked to proline, even from a dipeptide or tripeptide.</text>
        <dbReference type="EC" id="3.4.11.9"/>
    </reaction>
</comment>
<keyword evidence="10" id="KW-0031">Aminopeptidase</keyword>
<dbReference type="PROSITE" id="PS00491">
    <property type="entry name" value="PROLINE_PEPTIDASE"/>
    <property type="match status" value="1"/>
</dbReference>
<organism evidence="10 11">
    <name type="scientific">Alteracholeplasma palmae (strain ATCC 49389 / J233)</name>
    <name type="common">Acholeplasma palmae</name>
    <dbReference type="NCBI Taxonomy" id="1318466"/>
    <lineage>
        <taxon>Bacteria</taxon>
        <taxon>Bacillati</taxon>
        <taxon>Mycoplasmatota</taxon>
        <taxon>Mollicutes</taxon>
        <taxon>Acholeplasmatales</taxon>
        <taxon>Acholeplasmataceae</taxon>
        <taxon>Acholeplasma</taxon>
    </lineage>
</organism>
<dbReference type="GO" id="GO:0070006">
    <property type="term" value="F:metalloaminopeptidase activity"/>
    <property type="evidence" value="ECO:0007669"/>
    <property type="project" value="InterPro"/>
</dbReference>
<evidence type="ECO:0000259" key="9">
    <source>
        <dbReference type="SMART" id="SM01011"/>
    </source>
</evidence>
<evidence type="ECO:0000256" key="6">
    <source>
        <dbReference type="ARBA" id="ARBA00022801"/>
    </source>
</evidence>
<dbReference type="RefSeq" id="WP_026659115.1">
    <property type="nucleotide sequence ID" value="NC_022538.1"/>
</dbReference>
<gene>
    <name evidence="10" type="primary">pepP</name>
    <name evidence="10" type="ORF">BN85407650</name>
</gene>
<dbReference type="PANTHER" id="PTHR43226">
    <property type="entry name" value="XAA-PRO AMINOPEPTIDASE 3"/>
    <property type="match status" value="1"/>
</dbReference>
<accession>U4KKV8</accession>
<reference evidence="10 11" key="1">
    <citation type="journal article" date="2013" name="J. Mol. Microbiol. Biotechnol.">
        <title>Analysis of the Complete Genomes of Acholeplasma brassicae , A. palmae and A. laidlawii and Their Comparison to the Obligate Parasites from ' Candidatus Phytoplasma'.</title>
        <authorList>
            <person name="Kube M."/>
            <person name="Siewert C."/>
            <person name="Migdoll A.M."/>
            <person name="Duduk B."/>
            <person name="Holz S."/>
            <person name="Rabus R."/>
            <person name="Seemuller E."/>
            <person name="Mitrovic J."/>
            <person name="Muller I."/>
            <person name="Buttner C."/>
            <person name="Reinhardt R."/>
        </authorList>
    </citation>
    <scope>NUCLEOTIDE SEQUENCE [LARGE SCALE GENOMIC DNA]</scope>
    <source>
        <strain evidence="10 11">J233</strain>
    </source>
</reference>
<dbReference type="Gene3D" id="3.90.230.10">
    <property type="entry name" value="Creatinase/methionine aminopeptidase superfamily"/>
    <property type="match status" value="1"/>
</dbReference>
<dbReference type="Gene3D" id="3.40.350.10">
    <property type="entry name" value="Creatinase/prolidase N-terminal domain"/>
    <property type="match status" value="1"/>
</dbReference>
<dbReference type="AlphaFoldDB" id="U4KKV8"/>
<dbReference type="SMART" id="SM01011">
    <property type="entry name" value="AMP_N"/>
    <property type="match status" value="1"/>
</dbReference>
<dbReference type="SUPFAM" id="SSF55920">
    <property type="entry name" value="Creatinase/aminopeptidase"/>
    <property type="match status" value="1"/>
</dbReference>
<dbReference type="GO" id="GO:0005829">
    <property type="term" value="C:cytosol"/>
    <property type="evidence" value="ECO:0007669"/>
    <property type="project" value="TreeGrafter"/>
</dbReference>
<evidence type="ECO:0000256" key="5">
    <source>
        <dbReference type="ARBA" id="ARBA00022723"/>
    </source>
</evidence>
<evidence type="ECO:0000256" key="4">
    <source>
        <dbReference type="ARBA" id="ARBA00012574"/>
    </source>
</evidence>
<dbReference type="EMBL" id="FO681347">
    <property type="protein sequence ID" value="CCV64342.1"/>
    <property type="molecule type" value="Genomic_DNA"/>
</dbReference>
<keyword evidence="10" id="KW-0645">Protease</keyword>
<proteinExistence type="inferred from homology"/>
<dbReference type="InterPro" id="IPR000994">
    <property type="entry name" value="Pept_M24"/>
</dbReference>
<sequence length="419" mass="47821">MFKENRNNYLKELKEQSISIFYSGRAQHKSADQKFPFVVNRNFFYLTGIEQQESVVLLIKGNQTTKTLLFIEKQDPLKALWDGETLSFKEAANIAGLEENECLDIATLDTYLAQYLGHTRRSLYGTIENLYFDLERHGLNEPKSISEQEANRIKDLYPHLAIYNGYPIVSELRKVKSEFEVNQIKKAISITKDALEGVMQKLKPGKYEYQVEADYDYTLSYNNVKPSFDTIAAAGKNATVLHYVDNDYKIGDNELILLDLGVSYQNYCSDISRTYPASGKYTEQQKQIYEIVLEANKKTIEWVKAGHTYKEFNDYGRNILIAGMKRLGLIKEDSEINKYYYHSLGHYLGLDVHDVGNTTKVIPAGAILTVEPGLYIAELGIGIRIEDNILITEGKAINLSKDLIKEVSDIEAYMAKNKK</sequence>
<comment type="cofactor">
    <cofactor evidence="2">
        <name>Mn(2+)</name>
        <dbReference type="ChEBI" id="CHEBI:29035"/>
    </cofactor>
</comment>
<dbReference type="Pfam" id="PF05195">
    <property type="entry name" value="AMP_N"/>
    <property type="match status" value="1"/>
</dbReference>
<dbReference type="SUPFAM" id="SSF53092">
    <property type="entry name" value="Creatinase/prolidase N-terminal domain"/>
    <property type="match status" value="1"/>
</dbReference>
<protein>
    <recommendedName>
        <fullName evidence="4">Xaa-Pro aminopeptidase</fullName>
        <ecNumber evidence="4">3.4.11.9</ecNumber>
    </recommendedName>
</protein>
<keyword evidence="6 10" id="KW-0378">Hydrolase</keyword>
<keyword evidence="7" id="KW-0464">Manganese</keyword>
<evidence type="ECO:0000256" key="3">
    <source>
        <dbReference type="ARBA" id="ARBA00008766"/>
    </source>
</evidence>
<dbReference type="InterPro" id="IPR052433">
    <property type="entry name" value="X-Pro_dipept-like"/>
</dbReference>
<evidence type="ECO:0000313" key="11">
    <source>
        <dbReference type="Proteomes" id="UP000032740"/>
    </source>
</evidence>
<dbReference type="InterPro" id="IPR036005">
    <property type="entry name" value="Creatinase/aminopeptidase-like"/>
</dbReference>
<keyword evidence="11" id="KW-1185">Reference proteome</keyword>
<dbReference type="GO" id="GO:0006508">
    <property type="term" value="P:proteolysis"/>
    <property type="evidence" value="ECO:0007669"/>
    <property type="project" value="TreeGrafter"/>
</dbReference>
<dbReference type="HOGENOM" id="CLU_017266_1_0_14"/>
<dbReference type="PANTHER" id="PTHR43226:SF4">
    <property type="entry name" value="XAA-PRO AMINOPEPTIDASE 3"/>
    <property type="match status" value="1"/>
</dbReference>
<evidence type="ECO:0000256" key="2">
    <source>
        <dbReference type="ARBA" id="ARBA00001936"/>
    </source>
</evidence>
<dbReference type="OrthoDB" id="9806388at2"/>
<evidence type="ECO:0000256" key="1">
    <source>
        <dbReference type="ARBA" id="ARBA00001424"/>
    </source>
</evidence>
<feature type="domain" description="Aminopeptidase P N-terminal" evidence="9">
    <location>
        <begin position="1"/>
        <end position="133"/>
    </location>
</feature>
<keyword evidence="5 8" id="KW-0479">Metal-binding</keyword>
<dbReference type="Proteomes" id="UP000032740">
    <property type="component" value="Chromosome"/>
</dbReference>
<evidence type="ECO:0000256" key="7">
    <source>
        <dbReference type="ARBA" id="ARBA00023211"/>
    </source>
</evidence>
<name>U4KKV8_ALTPJ</name>
<dbReference type="STRING" id="1318466.BN85407650"/>